<dbReference type="PhylomeDB" id="A0A0A2LA81"/>
<keyword evidence="3" id="KW-1015">Disulfide bond</keyword>
<keyword evidence="2" id="KW-0378">Hydrolase</keyword>
<dbReference type="PROSITE" id="PS51767">
    <property type="entry name" value="PEPTIDASE_A1"/>
    <property type="match status" value="1"/>
</dbReference>
<keyword evidence="8" id="KW-1185">Reference proteome</keyword>
<dbReference type="GO" id="GO:0004190">
    <property type="term" value="F:aspartic-type endopeptidase activity"/>
    <property type="evidence" value="ECO:0007669"/>
    <property type="project" value="InterPro"/>
</dbReference>
<keyword evidence="5" id="KW-0732">Signal</keyword>
<protein>
    <submittedName>
        <fullName evidence="7">Peptidase A1</fullName>
    </submittedName>
</protein>
<comment type="similarity">
    <text evidence="1">Belongs to the peptidase A1 family.</text>
</comment>
<evidence type="ECO:0000256" key="2">
    <source>
        <dbReference type="ARBA" id="ARBA00022801"/>
    </source>
</evidence>
<evidence type="ECO:0000256" key="3">
    <source>
        <dbReference type="PIRSR" id="PIRSR601461-2"/>
    </source>
</evidence>
<feature type="region of interest" description="Disordered" evidence="4">
    <location>
        <begin position="406"/>
        <end position="453"/>
    </location>
</feature>
<dbReference type="EMBL" id="JQGA01000353">
    <property type="protein sequence ID" value="KGO76093.1"/>
    <property type="molecule type" value="Genomic_DNA"/>
</dbReference>
<dbReference type="GO" id="GO:0006508">
    <property type="term" value="P:proteolysis"/>
    <property type="evidence" value="ECO:0007669"/>
    <property type="project" value="InterPro"/>
</dbReference>
<dbReference type="HOGENOM" id="CLU_013253_9_3_1"/>
<dbReference type="InterPro" id="IPR033121">
    <property type="entry name" value="PEPTIDASE_A1"/>
</dbReference>
<reference evidence="7 8" key="1">
    <citation type="journal article" date="2015" name="Mol. Plant Microbe Interact.">
        <title>Genome, transcriptome, and functional analyses of Penicillium expansum provide new insights into secondary metabolism and pathogenicity.</title>
        <authorList>
            <person name="Ballester A.R."/>
            <person name="Marcet-Houben M."/>
            <person name="Levin E."/>
            <person name="Sela N."/>
            <person name="Selma-Lazaro C."/>
            <person name="Carmona L."/>
            <person name="Wisniewski M."/>
            <person name="Droby S."/>
            <person name="Gonzalez-Candelas L."/>
            <person name="Gabaldon T."/>
        </authorList>
    </citation>
    <scope>NUCLEOTIDE SEQUENCE [LARGE SCALE GENOMIC DNA]</scope>
    <source>
        <strain evidence="7 8">PHI-1</strain>
    </source>
</reference>
<dbReference type="InterPro" id="IPR021109">
    <property type="entry name" value="Peptidase_aspartic_dom_sf"/>
</dbReference>
<evidence type="ECO:0000256" key="5">
    <source>
        <dbReference type="SAM" id="SignalP"/>
    </source>
</evidence>
<dbReference type="OrthoDB" id="771136at2759"/>
<dbReference type="AlphaFoldDB" id="A0A0A2LA81"/>
<dbReference type="InterPro" id="IPR001461">
    <property type="entry name" value="Aspartic_peptidase_A1"/>
</dbReference>
<dbReference type="PANTHER" id="PTHR47966:SF65">
    <property type="entry name" value="ASPARTIC-TYPE ENDOPEPTIDASE"/>
    <property type="match status" value="1"/>
</dbReference>
<evidence type="ECO:0000313" key="8">
    <source>
        <dbReference type="Proteomes" id="UP000030104"/>
    </source>
</evidence>
<dbReference type="SUPFAM" id="SSF50630">
    <property type="entry name" value="Acid proteases"/>
    <property type="match status" value="1"/>
</dbReference>
<feature type="signal peptide" evidence="5">
    <location>
        <begin position="1"/>
        <end position="19"/>
    </location>
</feature>
<feature type="chain" id="PRO_5002002052" evidence="5">
    <location>
        <begin position="20"/>
        <end position="480"/>
    </location>
</feature>
<evidence type="ECO:0000256" key="1">
    <source>
        <dbReference type="ARBA" id="ARBA00007447"/>
    </source>
</evidence>
<feature type="domain" description="Peptidase A1" evidence="6">
    <location>
        <begin position="64"/>
        <end position="381"/>
    </location>
</feature>
<feature type="compositionally biased region" description="Low complexity" evidence="4">
    <location>
        <begin position="411"/>
        <end position="450"/>
    </location>
</feature>
<sequence>MRSGLACLLGLAGVASTNALSLEKRDNPAVLAVPMVRDTSRQLSRRSKIVDIDLNKERVAYVSYVGNVTFGTPPRNFLAYFNTWGNGCWLQSVDDSSCDMYVDQSLCGGYGAYNQTSSTTAKKLDEKFAYDDSGEMTTGDFVTDVLAIGNVTVDAMKMGVVGGEETSDNALGLGYGNASSISITQALADAGTINSPAFSLFGQTILFGGVNKARYYGSLYTFPIVNGSDLAKAFRINMDGISINETSAASNKFPLDAVFDTSLDMTYVPKSVAQALNAQIGNTSVPDDYGQVNFSCSALGENATIEFRFGELELQFYLSEFVSESSDGGADEGTYDGEETCYFTICENIDFQYEGSIVLGSNFMSKVFAVFDLENDEVSLANLIRLSPLLVDGPLDIVEITSGKNGVPGAKNSSGNSGDSSKNGNSSNNGNSSTNGHSSDNGNSGKNGDSVARKNSATHIKNGLGMGALVVGAAVMTLIF</sequence>
<dbReference type="PRINTS" id="PR00792">
    <property type="entry name" value="PEPSIN"/>
</dbReference>
<gene>
    <name evidence="7" type="ORF">PITC_006360</name>
</gene>
<dbReference type="Gene3D" id="2.40.70.10">
    <property type="entry name" value="Acid Proteases"/>
    <property type="match status" value="2"/>
</dbReference>
<dbReference type="Pfam" id="PF00026">
    <property type="entry name" value="Asp"/>
    <property type="match status" value="1"/>
</dbReference>
<dbReference type="Proteomes" id="UP000030104">
    <property type="component" value="Unassembled WGS sequence"/>
</dbReference>
<evidence type="ECO:0000313" key="7">
    <source>
        <dbReference type="EMBL" id="KGO76093.1"/>
    </source>
</evidence>
<dbReference type="PANTHER" id="PTHR47966">
    <property type="entry name" value="BETA-SITE APP-CLEAVING ENZYME, ISOFORM A-RELATED"/>
    <property type="match status" value="1"/>
</dbReference>
<proteinExistence type="inferred from homology"/>
<organism evidence="7 8">
    <name type="scientific">Penicillium italicum</name>
    <name type="common">Blue mold</name>
    <dbReference type="NCBI Taxonomy" id="40296"/>
    <lineage>
        <taxon>Eukaryota</taxon>
        <taxon>Fungi</taxon>
        <taxon>Dikarya</taxon>
        <taxon>Ascomycota</taxon>
        <taxon>Pezizomycotina</taxon>
        <taxon>Eurotiomycetes</taxon>
        <taxon>Eurotiomycetidae</taxon>
        <taxon>Eurotiales</taxon>
        <taxon>Aspergillaceae</taxon>
        <taxon>Penicillium</taxon>
    </lineage>
</organism>
<evidence type="ECO:0000259" key="6">
    <source>
        <dbReference type="PROSITE" id="PS51767"/>
    </source>
</evidence>
<name>A0A0A2LA81_PENIT</name>
<feature type="disulfide bond" evidence="3">
    <location>
        <begin position="296"/>
        <end position="341"/>
    </location>
</feature>
<dbReference type="OMA" id="YFTICEN"/>
<accession>A0A0A2LA81</accession>
<comment type="caution">
    <text evidence="7">The sequence shown here is derived from an EMBL/GenBank/DDBJ whole genome shotgun (WGS) entry which is preliminary data.</text>
</comment>
<evidence type="ECO:0000256" key="4">
    <source>
        <dbReference type="SAM" id="MobiDB-lite"/>
    </source>
</evidence>
<dbReference type="STRING" id="40296.A0A0A2LA81"/>